<dbReference type="SMART" id="SM00211">
    <property type="entry name" value="TY"/>
    <property type="match status" value="2"/>
</dbReference>
<dbReference type="Pfam" id="PF00014">
    <property type="entry name" value="Kunitz_BPTI"/>
    <property type="match status" value="1"/>
</dbReference>
<proteinExistence type="predicted"/>
<evidence type="ECO:0000256" key="1">
    <source>
        <dbReference type="ARBA" id="ARBA00023157"/>
    </source>
</evidence>
<dbReference type="Pfam" id="PF00086">
    <property type="entry name" value="Thyroglobulin_1"/>
    <property type="match status" value="2"/>
</dbReference>
<feature type="domain" description="BPTI/Kunitz inhibitor" evidence="4">
    <location>
        <begin position="211"/>
        <end position="271"/>
    </location>
</feature>
<dbReference type="PROSITE" id="PS00280">
    <property type="entry name" value="BPTI_KUNITZ_1"/>
    <property type="match status" value="1"/>
</dbReference>
<dbReference type="GO" id="GO:0004867">
    <property type="term" value="F:serine-type endopeptidase inhibitor activity"/>
    <property type="evidence" value="ECO:0007669"/>
    <property type="project" value="InterPro"/>
</dbReference>
<evidence type="ECO:0000259" key="4">
    <source>
        <dbReference type="PROSITE" id="PS50279"/>
    </source>
</evidence>
<dbReference type="InterPro" id="IPR036880">
    <property type="entry name" value="Kunitz_BPTI_sf"/>
</dbReference>
<organism evidence="6 7">
    <name type="scientific">Globodera rostochiensis</name>
    <name type="common">Golden nematode worm</name>
    <name type="synonym">Heterodera rostochiensis</name>
    <dbReference type="NCBI Taxonomy" id="31243"/>
    <lineage>
        <taxon>Eukaryota</taxon>
        <taxon>Metazoa</taxon>
        <taxon>Ecdysozoa</taxon>
        <taxon>Nematoda</taxon>
        <taxon>Chromadorea</taxon>
        <taxon>Rhabditida</taxon>
        <taxon>Tylenchina</taxon>
        <taxon>Tylenchomorpha</taxon>
        <taxon>Tylenchoidea</taxon>
        <taxon>Heteroderidae</taxon>
        <taxon>Heteroderinae</taxon>
        <taxon>Globodera</taxon>
    </lineage>
</organism>
<reference evidence="7" key="1">
    <citation type="submission" date="2022-11" db="UniProtKB">
        <authorList>
            <consortium name="WormBaseParasite"/>
        </authorList>
    </citation>
    <scope>IDENTIFICATION</scope>
</reference>
<dbReference type="SMART" id="SM00131">
    <property type="entry name" value="KU"/>
    <property type="match status" value="1"/>
</dbReference>
<protein>
    <submittedName>
        <fullName evidence="7">BPTI/Kunitz inhibitor domain-containing protein</fullName>
    </submittedName>
</protein>
<keyword evidence="3" id="KW-0812">Transmembrane</keyword>
<dbReference type="InterPro" id="IPR000716">
    <property type="entry name" value="Thyroglobulin_1"/>
</dbReference>
<dbReference type="PROSITE" id="PS51162">
    <property type="entry name" value="THYROGLOBULIN_1_2"/>
    <property type="match status" value="1"/>
</dbReference>
<name>A0A914GP63_GLORO</name>
<dbReference type="SUPFAM" id="SSF57362">
    <property type="entry name" value="BPTI-like"/>
    <property type="match status" value="1"/>
</dbReference>
<dbReference type="Proteomes" id="UP000887572">
    <property type="component" value="Unplaced"/>
</dbReference>
<feature type="transmembrane region" description="Helical" evidence="3">
    <location>
        <begin position="12"/>
        <end position="31"/>
    </location>
</feature>
<comment type="caution">
    <text evidence="2">Lacks conserved residue(s) required for the propagation of feature annotation.</text>
</comment>
<dbReference type="WBParaSite" id="Gr19_v10_g10133.t1">
    <property type="protein sequence ID" value="Gr19_v10_g10133.t1"/>
    <property type="gene ID" value="Gr19_v10_g10133"/>
</dbReference>
<dbReference type="InterPro" id="IPR002223">
    <property type="entry name" value="Kunitz_BPTI"/>
</dbReference>
<dbReference type="Gene3D" id="4.10.800.10">
    <property type="entry name" value="Thyroglobulin type-1"/>
    <property type="match status" value="2"/>
</dbReference>
<feature type="domain" description="Thyroglobulin type-1" evidence="5">
    <location>
        <begin position="109"/>
        <end position="174"/>
    </location>
</feature>
<dbReference type="InterPro" id="IPR052861">
    <property type="entry name" value="BPTI/Kunitz_domain"/>
</dbReference>
<keyword evidence="6" id="KW-1185">Reference proteome</keyword>
<evidence type="ECO:0000256" key="2">
    <source>
        <dbReference type="PROSITE-ProRule" id="PRU00500"/>
    </source>
</evidence>
<dbReference type="PROSITE" id="PS00484">
    <property type="entry name" value="THYROGLOBULIN_1_1"/>
    <property type="match status" value="1"/>
</dbReference>
<accession>A0A914GP63</accession>
<dbReference type="Gene3D" id="4.10.410.10">
    <property type="entry name" value="Pancreatic trypsin inhibitor Kunitz domain"/>
    <property type="match status" value="1"/>
</dbReference>
<dbReference type="InterPro" id="IPR020901">
    <property type="entry name" value="Prtase_inh_Kunz-CS"/>
</dbReference>
<keyword evidence="3" id="KW-1133">Transmembrane helix</keyword>
<dbReference type="AlphaFoldDB" id="A0A914GP63"/>
<sequence length="383" mass="41153">MVRRCCSSLYKLFHHIILIQFAVIGSVGAIGPCSIGAPGLEGLAPSLAIPGMPTIPGIPLLNKNLKCTEKGYFELVQCVGGDYCVCVDPSTGAEATATKTSSNKIRPQCGRCHFQLSRYYRDAKNFVFRPICDAKTGNYQPQQCRDEKHCFCVNVISGVRLSKKEVPSGDNLQCEGSEFDFSIDDSHLIKTEKGEGGKANEQLIPLGSPICKKPKDAGNKCHAGVAVGPIAAKNLKWYFDTDTFECLAFAYSGCGGNGNRFDSPAECWEKCKLADLSGCAGMRLPATNKQGHTIICAGPGQPTPGACPSGYRCTMLAHMGVCCHSATQDLYECNYRPTCANGGQAMQMHSRGVPMTLIGKKCADNFCPIGAKCVEKEIFAHCC</sequence>
<evidence type="ECO:0000313" key="6">
    <source>
        <dbReference type="Proteomes" id="UP000887572"/>
    </source>
</evidence>
<evidence type="ECO:0000259" key="5">
    <source>
        <dbReference type="PROSITE" id="PS51162"/>
    </source>
</evidence>
<dbReference type="InterPro" id="IPR036857">
    <property type="entry name" value="Thyroglobulin_1_sf"/>
</dbReference>
<dbReference type="PANTHER" id="PTHR47248:SF9">
    <property type="entry name" value="BPTI_KUNITZ INHIBITOR DOMAIN-CONTAINING PROTEIN"/>
    <property type="match status" value="1"/>
</dbReference>
<keyword evidence="1" id="KW-1015">Disulfide bond</keyword>
<dbReference type="PROSITE" id="PS50279">
    <property type="entry name" value="BPTI_KUNITZ_2"/>
    <property type="match status" value="1"/>
</dbReference>
<dbReference type="PANTHER" id="PTHR47248">
    <property type="entry name" value="PROTEIN CBG06772"/>
    <property type="match status" value="1"/>
</dbReference>
<evidence type="ECO:0000313" key="7">
    <source>
        <dbReference type="WBParaSite" id="Gr19_v10_g10133.t1"/>
    </source>
</evidence>
<evidence type="ECO:0000256" key="3">
    <source>
        <dbReference type="SAM" id="Phobius"/>
    </source>
</evidence>
<dbReference type="SUPFAM" id="SSF57610">
    <property type="entry name" value="Thyroglobulin type-1 domain"/>
    <property type="match status" value="2"/>
</dbReference>
<dbReference type="CDD" id="cd00109">
    <property type="entry name" value="Kunitz-type"/>
    <property type="match status" value="1"/>
</dbReference>
<keyword evidence="3" id="KW-0472">Membrane</keyword>